<comment type="caution">
    <text evidence="5">The sequence shown here is derived from an EMBL/GenBank/DDBJ whole genome shotgun (WGS) entry which is preliminary data.</text>
</comment>
<name>A0A369LFI5_9ACTN</name>
<dbReference type="AlphaFoldDB" id="A0A369LFI5"/>
<dbReference type="InterPro" id="IPR004441">
    <property type="entry name" value="rRNA_MeTrfase_TrmH"/>
</dbReference>
<dbReference type="Gene3D" id="3.40.1280.10">
    <property type="match status" value="1"/>
</dbReference>
<dbReference type="Pfam" id="PF08032">
    <property type="entry name" value="SpoU_sub_bind"/>
    <property type="match status" value="1"/>
</dbReference>
<evidence type="ECO:0000313" key="6">
    <source>
        <dbReference type="Proteomes" id="UP000253792"/>
    </source>
</evidence>
<dbReference type="InterPro" id="IPR029064">
    <property type="entry name" value="Ribosomal_eL30-like_sf"/>
</dbReference>
<dbReference type="CDD" id="cd18103">
    <property type="entry name" value="SpoU-like_RlmB"/>
    <property type="match status" value="1"/>
</dbReference>
<dbReference type="OrthoDB" id="9785673at2"/>
<protein>
    <submittedName>
        <fullName evidence="5">23S rRNA (Guanosine(2251)-2'-O)-methyltransferase RlmB</fullName>
    </submittedName>
</protein>
<dbReference type="InterPro" id="IPR013123">
    <property type="entry name" value="SpoU_subst-bd"/>
</dbReference>
<dbReference type="NCBIfam" id="TIGR00186">
    <property type="entry name" value="rRNA_methyl_3"/>
    <property type="match status" value="1"/>
</dbReference>
<proteinExistence type="inferred from homology"/>
<comment type="similarity">
    <text evidence="1">Belongs to the class IV-like SAM-binding methyltransferase superfamily. RNA methyltransferase TrmH family.</text>
</comment>
<dbReference type="InterPro" id="IPR001537">
    <property type="entry name" value="SpoU_MeTrfase"/>
</dbReference>
<evidence type="ECO:0000313" key="5">
    <source>
        <dbReference type="EMBL" id="RDB57439.1"/>
    </source>
</evidence>
<dbReference type="SMART" id="SM00967">
    <property type="entry name" value="SpoU_sub_bind"/>
    <property type="match status" value="1"/>
</dbReference>
<dbReference type="GO" id="GO:0008173">
    <property type="term" value="F:RNA methyltransferase activity"/>
    <property type="evidence" value="ECO:0007669"/>
    <property type="project" value="InterPro"/>
</dbReference>
<feature type="domain" description="RNA 2-O ribose methyltransferase substrate binding" evidence="4">
    <location>
        <begin position="4"/>
        <end position="80"/>
    </location>
</feature>
<keyword evidence="2 5" id="KW-0489">Methyltransferase</keyword>
<evidence type="ECO:0000256" key="2">
    <source>
        <dbReference type="ARBA" id="ARBA00022603"/>
    </source>
</evidence>
<evidence type="ECO:0000256" key="1">
    <source>
        <dbReference type="ARBA" id="ARBA00007228"/>
    </source>
</evidence>
<dbReference type="InterPro" id="IPR029026">
    <property type="entry name" value="tRNA_m1G_MTases_N"/>
</dbReference>
<dbReference type="GeneID" id="82936193"/>
<dbReference type="GO" id="GO:0005829">
    <property type="term" value="C:cytosol"/>
    <property type="evidence" value="ECO:0007669"/>
    <property type="project" value="TreeGrafter"/>
</dbReference>
<dbReference type="Proteomes" id="UP000253792">
    <property type="component" value="Unassembled WGS sequence"/>
</dbReference>
<dbReference type="GO" id="GO:0003723">
    <property type="term" value="F:RNA binding"/>
    <property type="evidence" value="ECO:0007669"/>
    <property type="project" value="InterPro"/>
</dbReference>
<reference evidence="5 6" key="1">
    <citation type="journal article" date="2018" name="Elife">
        <title>Discovery and characterization of a prevalent human gut bacterial enzyme sufficient for the inactivation of a family of plant toxins.</title>
        <authorList>
            <person name="Koppel N."/>
            <person name="Bisanz J.E."/>
            <person name="Pandelia M.E."/>
            <person name="Turnbaugh P.J."/>
            <person name="Balskus E.P."/>
        </authorList>
    </citation>
    <scope>NUCLEOTIDE SEQUENCE [LARGE SCALE GENOMIC DNA]</scope>
    <source>
        <strain evidence="6">anaerobia AP69FAA</strain>
    </source>
</reference>
<dbReference type="SUPFAM" id="SSF75217">
    <property type="entry name" value="alpha/beta knot"/>
    <property type="match status" value="1"/>
</dbReference>
<dbReference type="GO" id="GO:0006396">
    <property type="term" value="P:RNA processing"/>
    <property type="evidence" value="ECO:0007669"/>
    <property type="project" value="InterPro"/>
</dbReference>
<gene>
    <name evidence="5" type="ORF">C1880_01030</name>
</gene>
<evidence type="ECO:0000259" key="4">
    <source>
        <dbReference type="SMART" id="SM00967"/>
    </source>
</evidence>
<dbReference type="Pfam" id="PF00588">
    <property type="entry name" value="SpoU_methylase"/>
    <property type="match status" value="1"/>
</dbReference>
<dbReference type="Gene3D" id="3.30.1330.30">
    <property type="match status" value="1"/>
</dbReference>
<dbReference type="InterPro" id="IPR029028">
    <property type="entry name" value="Alpha/beta_knot_MTases"/>
</dbReference>
<organism evidence="5 6">
    <name type="scientific">Senegalimassilia anaerobia</name>
    <dbReference type="NCBI Taxonomy" id="1473216"/>
    <lineage>
        <taxon>Bacteria</taxon>
        <taxon>Bacillati</taxon>
        <taxon>Actinomycetota</taxon>
        <taxon>Coriobacteriia</taxon>
        <taxon>Coriobacteriales</taxon>
        <taxon>Coriobacteriaceae</taxon>
        <taxon>Senegalimassilia</taxon>
    </lineage>
</organism>
<dbReference type="SUPFAM" id="SSF55315">
    <property type="entry name" value="L30e-like"/>
    <property type="match status" value="1"/>
</dbReference>
<dbReference type="EMBL" id="PPTP01000001">
    <property type="protein sequence ID" value="RDB57439.1"/>
    <property type="molecule type" value="Genomic_DNA"/>
</dbReference>
<dbReference type="PANTHER" id="PTHR46429:SF1">
    <property type="entry name" value="23S RRNA (GUANOSINE-2'-O-)-METHYLTRANSFERASE RLMB"/>
    <property type="match status" value="1"/>
</dbReference>
<sequence length="251" mass="27416">MADYIEGKRPVIEAFRTGVPMRRILMGDYMKRDPMIEDIMRKAKRNGVKVIQVPRDELDQKSARGSHQGVMAEAAPFNYVGIGQVVDAANSYAEEHDGRALVVLCDHLTDAGNLGAISRSCEAVGASGLIIPNKRSARVEASTYKSSAGAITHVPVAQVSNIVQSIHRLQEEGFWVCAATEHTDDLVWNANLKGKIAIVLGNEHDGVSRLVLEHCDMYAKLPLEGEVASLNVAQAATAVMYEWLRQNIHTA</sequence>
<accession>A0A369LFI5</accession>
<evidence type="ECO:0000256" key="3">
    <source>
        <dbReference type="ARBA" id="ARBA00022679"/>
    </source>
</evidence>
<keyword evidence="3 5" id="KW-0808">Transferase</keyword>
<dbReference type="STRING" id="1034345.GCA_000236865_01418"/>
<dbReference type="RefSeq" id="WP_042435702.1">
    <property type="nucleotide sequence ID" value="NZ_CABKQR010000003.1"/>
</dbReference>
<dbReference type="GO" id="GO:0032259">
    <property type="term" value="P:methylation"/>
    <property type="evidence" value="ECO:0007669"/>
    <property type="project" value="UniProtKB-KW"/>
</dbReference>
<dbReference type="PANTHER" id="PTHR46429">
    <property type="entry name" value="23S RRNA (GUANOSINE-2'-O-)-METHYLTRANSFERASE RLMB"/>
    <property type="match status" value="1"/>
</dbReference>
<keyword evidence="6" id="KW-1185">Reference proteome</keyword>